<dbReference type="Proteomes" id="UP000596661">
    <property type="component" value="Chromosome 6"/>
</dbReference>
<evidence type="ECO:0000313" key="3">
    <source>
        <dbReference type="Proteomes" id="UP000596661"/>
    </source>
</evidence>
<dbReference type="EnsemblPlants" id="evm.model.06.1359">
    <property type="protein sequence ID" value="cds.evm.model.06.1359"/>
    <property type="gene ID" value="evm.TU.06.1359"/>
</dbReference>
<evidence type="ECO:0000256" key="1">
    <source>
        <dbReference type="SAM" id="MobiDB-lite"/>
    </source>
</evidence>
<sequence length="97" mass="11095">MENPILATGGASRLNNAKTHNNQQVPLPRSYPISFNHSLSIKLDEHNFLPWKHQVLASIKGSKLQKFLDDTRAPAKFLTEADQRSNIVNPEFEEWEQ</sequence>
<evidence type="ECO:0008006" key="4">
    <source>
        <dbReference type="Google" id="ProtNLM"/>
    </source>
</evidence>
<proteinExistence type="predicted"/>
<feature type="region of interest" description="Disordered" evidence="1">
    <location>
        <begin position="1"/>
        <end position="28"/>
    </location>
</feature>
<accession>A0A803PU42</accession>
<evidence type="ECO:0000313" key="2">
    <source>
        <dbReference type="EnsemblPlants" id="cds.evm.model.06.1359"/>
    </source>
</evidence>
<dbReference type="EMBL" id="UZAU01000605">
    <property type="status" value="NOT_ANNOTATED_CDS"/>
    <property type="molecule type" value="Genomic_DNA"/>
</dbReference>
<organism evidence="2 3">
    <name type="scientific">Cannabis sativa</name>
    <name type="common">Hemp</name>
    <name type="synonym">Marijuana</name>
    <dbReference type="NCBI Taxonomy" id="3483"/>
    <lineage>
        <taxon>Eukaryota</taxon>
        <taxon>Viridiplantae</taxon>
        <taxon>Streptophyta</taxon>
        <taxon>Embryophyta</taxon>
        <taxon>Tracheophyta</taxon>
        <taxon>Spermatophyta</taxon>
        <taxon>Magnoliopsida</taxon>
        <taxon>eudicotyledons</taxon>
        <taxon>Gunneridae</taxon>
        <taxon>Pentapetalae</taxon>
        <taxon>rosids</taxon>
        <taxon>fabids</taxon>
        <taxon>Rosales</taxon>
        <taxon>Cannabaceae</taxon>
        <taxon>Cannabis</taxon>
    </lineage>
</organism>
<protein>
    <recommendedName>
        <fullName evidence="4">Retrotransposon Copia-like N-terminal domain-containing protein</fullName>
    </recommendedName>
</protein>
<reference evidence="2" key="2">
    <citation type="submission" date="2021-03" db="UniProtKB">
        <authorList>
            <consortium name="EnsemblPlants"/>
        </authorList>
    </citation>
    <scope>IDENTIFICATION</scope>
</reference>
<dbReference type="Gramene" id="evm.model.06.1359">
    <property type="protein sequence ID" value="cds.evm.model.06.1359"/>
    <property type="gene ID" value="evm.TU.06.1359"/>
</dbReference>
<name>A0A803PU42_CANSA</name>
<feature type="compositionally biased region" description="Polar residues" evidence="1">
    <location>
        <begin position="13"/>
        <end position="25"/>
    </location>
</feature>
<keyword evidence="3" id="KW-1185">Reference proteome</keyword>
<dbReference type="AlphaFoldDB" id="A0A803PU42"/>
<reference evidence="2" key="1">
    <citation type="submission" date="2018-11" db="EMBL/GenBank/DDBJ databases">
        <authorList>
            <person name="Grassa J C."/>
        </authorList>
    </citation>
    <scope>NUCLEOTIDE SEQUENCE [LARGE SCALE GENOMIC DNA]</scope>
</reference>